<sequence>MTEVSRIADSTMFKLIVPILQTVISLGALAAFSYVVSSLSSLQVALNNYQTTQAVTIQRIGSIERTLDSYGVTLGVVKTSTEKQEYRVDTLTDAVKQLTLNGRPK</sequence>
<keyword evidence="1" id="KW-0812">Transmembrane</keyword>
<dbReference type="Proteomes" id="UP000182894">
    <property type="component" value="Unassembled WGS sequence"/>
</dbReference>
<dbReference type="OrthoDB" id="6896612at2"/>
<evidence type="ECO:0000256" key="1">
    <source>
        <dbReference type="SAM" id="Phobius"/>
    </source>
</evidence>
<keyword evidence="3" id="KW-1185">Reference proteome</keyword>
<organism evidence="2 3">
    <name type="scientific">Pseudomonas abietaniphila</name>
    <dbReference type="NCBI Taxonomy" id="89065"/>
    <lineage>
        <taxon>Bacteria</taxon>
        <taxon>Pseudomonadati</taxon>
        <taxon>Pseudomonadota</taxon>
        <taxon>Gammaproteobacteria</taxon>
        <taxon>Pseudomonadales</taxon>
        <taxon>Pseudomonadaceae</taxon>
        <taxon>Pseudomonas</taxon>
    </lineage>
</organism>
<keyword evidence="1" id="KW-0472">Membrane</keyword>
<keyword evidence="1" id="KW-1133">Transmembrane helix</keyword>
<dbReference type="EMBL" id="FNCO01000028">
    <property type="protein sequence ID" value="SDJ38959.1"/>
    <property type="molecule type" value="Genomic_DNA"/>
</dbReference>
<dbReference type="STRING" id="89065.SAMN05216605_12830"/>
<protein>
    <submittedName>
        <fullName evidence="2">Uncharacterized protein</fullName>
    </submittedName>
</protein>
<proteinExistence type="predicted"/>
<reference evidence="3" key="1">
    <citation type="submission" date="2016-10" db="EMBL/GenBank/DDBJ databases">
        <authorList>
            <person name="Varghese N."/>
            <person name="Submissions S."/>
        </authorList>
    </citation>
    <scope>NUCLEOTIDE SEQUENCE [LARGE SCALE GENOMIC DNA]</scope>
    <source>
        <strain evidence="3">ATCC 700689</strain>
    </source>
</reference>
<dbReference type="AlphaFoldDB" id="A0A1G8TBK5"/>
<name>A0A1G8TBK5_9PSED</name>
<evidence type="ECO:0000313" key="2">
    <source>
        <dbReference type="EMBL" id="SDJ38959.1"/>
    </source>
</evidence>
<feature type="transmembrane region" description="Helical" evidence="1">
    <location>
        <begin position="12"/>
        <end position="36"/>
    </location>
</feature>
<accession>A0A1G8TBK5</accession>
<dbReference type="RefSeq" id="WP_074759052.1">
    <property type="nucleotide sequence ID" value="NZ_FNCO01000028.1"/>
</dbReference>
<gene>
    <name evidence="2" type="ORF">SAMN05216605_12830</name>
</gene>
<evidence type="ECO:0000313" key="3">
    <source>
        <dbReference type="Proteomes" id="UP000182894"/>
    </source>
</evidence>